<dbReference type="GO" id="GO:0005783">
    <property type="term" value="C:endoplasmic reticulum"/>
    <property type="evidence" value="ECO:0007669"/>
    <property type="project" value="TreeGrafter"/>
</dbReference>
<accession>A0A150GY95</accession>
<dbReference type="Proteomes" id="UP000075714">
    <property type="component" value="Unassembled WGS sequence"/>
</dbReference>
<dbReference type="GO" id="GO:0030149">
    <property type="term" value="P:sphingolipid catabolic process"/>
    <property type="evidence" value="ECO:0007669"/>
    <property type="project" value="TreeGrafter"/>
</dbReference>
<name>A0A150GY95_GONPE</name>
<feature type="region of interest" description="Disordered" evidence="1">
    <location>
        <begin position="463"/>
        <end position="484"/>
    </location>
</feature>
<dbReference type="PANTHER" id="PTHR12393">
    <property type="entry name" value="SPHINGOMYELIN PHOSPHODIESTERASE RELATED"/>
    <property type="match status" value="1"/>
</dbReference>
<comment type="caution">
    <text evidence="2">The sequence shown here is derived from an EMBL/GenBank/DDBJ whole genome shotgun (WGS) entry which is preliminary data.</text>
</comment>
<reference evidence="3" key="1">
    <citation type="journal article" date="2016" name="Nat. Commun.">
        <title>The Gonium pectorale genome demonstrates co-option of cell cycle regulation during the evolution of multicellularity.</title>
        <authorList>
            <person name="Hanschen E.R."/>
            <person name="Marriage T.N."/>
            <person name="Ferris P.J."/>
            <person name="Hamaji T."/>
            <person name="Toyoda A."/>
            <person name="Fujiyama A."/>
            <person name="Neme R."/>
            <person name="Noguchi H."/>
            <person name="Minakuchi Y."/>
            <person name="Suzuki M."/>
            <person name="Kawai-Toyooka H."/>
            <person name="Smith D.R."/>
            <person name="Sparks H."/>
            <person name="Anderson J."/>
            <person name="Bakaric R."/>
            <person name="Luria V."/>
            <person name="Karger A."/>
            <person name="Kirschner M.W."/>
            <person name="Durand P.M."/>
            <person name="Michod R.E."/>
            <person name="Nozaki H."/>
            <person name="Olson B.J."/>
        </authorList>
    </citation>
    <scope>NUCLEOTIDE SEQUENCE [LARGE SCALE GENOMIC DNA]</scope>
    <source>
        <strain evidence="3">NIES-2863</strain>
    </source>
</reference>
<gene>
    <name evidence="2" type="ORF">GPECTOR_4g834</name>
</gene>
<keyword evidence="3" id="KW-1185">Reference proteome</keyword>
<dbReference type="SUPFAM" id="SSF48403">
    <property type="entry name" value="Ankyrin repeat"/>
    <property type="match status" value="2"/>
</dbReference>
<dbReference type="EMBL" id="LSYV01000005">
    <property type="protein sequence ID" value="KXZ54764.1"/>
    <property type="molecule type" value="Genomic_DNA"/>
</dbReference>
<evidence type="ECO:0000256" key="1">
    <source>
        <dbReference type="SAM" id="MobiDB-lite"/>
    </source>
</evidence>
<evidence type="ECO:0000313" key="3">
    <source>
        <dbReference type="Proteomes" id="UP000075714"/>
    </source>
</evidence>
<dbReference type="GO" id="GO:0016020">
    <property type="term" value="C:membrane"/>
    <property type="evidence" value="ECO:0007669"/>
    <property type="project" value="TreeGrafter"/>
</dbReference>
<proteinExistence type="predicted"/>
<dbReference type="GO" id="GO:0004620">
    <property type="term" value="F:phospholipase activity"/>
    <property type="evidence" value="ECO:0007669"/>
    <property type="project" value="TreeGrafter"/>
</dbReference>
<organism evidence="2 3">
    <name type="scientific">Gonium pectorale</name>
    <name type="common">Green alga</name>
    <dbReference type="NCBI Taxonomy" id="33097"/>
    <lineage>
        <taxon>Eukaryota</taxon>
        <taxon>Viridiplantae</taxon>
        <taxon>Chlorophyta</taxon>
        <taxon>core chlorophytes</taxon>
        <taxon>Chlorophyceae</taxon>
        <taxon>CS clade</taxon>
        <taxon>Chlamydomonadales</taxon>
        <taxon>Volvocaceae</taxon>
        <taxon>Gonium</taxon>
    </lineage>
</organism>
<dbReference type="GO" id="GO:0071944">
    <property type="term" value="C:cell periphery"/>
    <property type="evidence" value="ECO:0007669"/>
    <property type="project" value="TreeGrafter"/>
</dbReference>
<dbReference type="InterPro" id="IPR036770">
    <property type="entry name" value="Ankyrin_rpt-contain_sf"/>
</dbReference>
<dbReference type="GO" id="GO:0046513">
    <property type="term" value="P:ceramide biosynthetic process"/>
    <property type="evidence" value="ECO:0007669"/>
    <property type="project" value="TreeGrafter"/>
</dbReference>
<sequence length="484" mass="50959">MASDGRCGWAELPPGIIAQVASCLPCNEVTCNIRLVNKATAAQLNGPEHTVIRLSQPVPQHAFAAYWLAPGATRGLNLQRRQQLLCLAAASGVVPNLEVAVAAAGCVPTYQVFAAAAASGHLDPCQWLHVYGCPLERDSDEGPNDTVLAAAAGAGHLHICEWLVTLGGAWGRDYVAHAVRAAARGGYPDLAGWLLQHFGERARLIPAHVQTSILVGTARGCDLVSLQQRVQREGWGASPERAREDVMAAAAGSPTPDWAAKVEWLEAQGCPRTSVWVAPEAAARPDGADALARLTWLRGRGYAMNGLAVDAAARAGHEAALRFLLTAAPASHVNPGSIVYWICNGGHLAALRMLVDRGWAIDVRGSFLTLARGGHQHALTWLAETLANAAAGATAVEALQDTYLFAEAAASGNVEMLAWLRERGCPWDASAFGRAVESGCEVALEWLAERGCPMPPEVSHGIAFPAAPPPTLSESGWSPETMGP</sequence>
<dbReference type="Gene3D" id="1.25.40.20">
    <property type="entry name" value="Ankyrin repeat-containing domain"/>
    <property type="match status" value="2"/>
</dbReference>
<evidence type="ECO:0000313" key="2">
    <source>
        <dbReference type="EMBL" id="KXZ54764.1"/>
    </source>
</evidence>
<protein>
    <submittedName>
        <fullName evidence="2">Uncharacterized protein</fullName>
    </submittedName>
</protein>
<dbReference type="PANTHER" id="PTHR12393:SF6">
    <property type="entry name" value="SPHINGOMYELIN PHOSPHODIESTERASE 2"/>
    <property type="match status" value="1"/>
</dbReference>
<dbReference type="AlphaFoldDB" id="A0A150GY95"/>